<evidence type="ECO:0000256" key="1">
    <source>
        <dbReference type="ARBA" id="ARBA00004141"/>
    </source>
</evidence>
<feature type="transmembrane region" description="Helical" evidence="7">
    <location>
        <begin position="432"/>
        <end position="450"/>
    </location>
</feature>
<evidence type="ECO:0000256" key="2">
    <source>
        <dbReference type="ARBA" id="ARBA00006690"/>
    </source>
</evidence>
<proteinExistence type="inferred from homology"/>
<feature type="transmembrane region" description="Helical" evidence="7">
    <location>
        <begin position="373"/>
        <end position="392"/>
    </location>
</feature>
<reference evidence="11" key="3">
    <citation type="journal article" date="2020" name="Curr. Biol.">
        <title>Chromatin organization in early land plants reveals an ancestral association between H3K27me3, transposons, and constitutive heterochromatin.</title>
        <authorList>
            <person name="Montgomery S.A."/>
            <person name="Tanizawa Y."/>
            <person name="Galik B."/>
            <person name="Wang N."/>
            <person name="Ito T."/>
            <person name="Mochizuki T."/>
            <person name="Akimcheva S."/>
            <person name="Bowman J.L."/>
            <person name="Cognat V."/>
            <person name="Marechal-Drouard L."/>
            <person name="Ekker H."/>
            <person name="Hong S.F."/>
            <person name="Kohchi T."/>
            <person name="Lin S.S."/>
            <person name="Liu L.D."/>
            <person name="Nakamura Y."/>
            <person name="Valeeva L.R."/>
            <person name="Shakirov E.V."/>
            <person name="Shippen D.E."/>
            <person name="Wei W.L."/>
            <person name="Yagura M."/>
            <person name="Yamaoka S."/>
            <person name="Yamato K.T."/>
            <person name="Liu C."/>
            <person name="Berger F."/>
        </authorList>
    </citation>
    <scope>NUCLEOTIDE SEQUENCE [LARGE SCALE GENOMIC DNA]</scope>
    <source>
        <strain evidence="11">Tak-1</strain>
    </source>
</reference>
<dbReference type="AlphaFoldDB" id="A0A176VJB9"/>
<dbReference type="InterPro" id="IPR037185">
    <property type="entry name" value="EmrE-like"/>
</dbReference>
<evidence type="ECO:0000313" key="10">
    <source>
        <dbReference type="Proteomes" id="UP000077202"/>
    </source>
</evidence>
<protein>
    <recommendedName>
        <fullName evidence="12">EamA domain-containing protein</fullName>
    </recommendedName>
</protein>
<dbReference type="SUPFAM" id="SSF103481">
    <property type="entry name" value="Multidrug resistance efflux transporter EmrE"/>
    <property type="match status" value="1"/>
</dbReference>
<dbReference type="Pfam" id="PF08627">
    <property type="entry name" value="CRT-like"/>
    <property type="match status" value="1"/>
</dbReference>
<dbReference type="PANTHER" id="PTHR31326">
    <property type="entry name" value="PROTEIN CLT2, CHLOROPLASTIC"/>
    <property type="match status" value="1"/>
</dbReference>
<evidence type="ECO:0000313" key="9">
    <source>
        <dbReference type="EMBL" id="OAE21004.1"/>
    </source>
</evidence>
<dbReference type="EMBL" id="AP019872">
    <property type="protein sequence ID" value="BBN17621.1"/>
    <property type="molecule type" value="Genomic_DNA"/>
</dbReference>
<sequence length="458" mass="49153">MPGLAQIYVFAPELSYNLEAVGANRFGELANRNSLRRLVAQHPRPFHPSSTARVQFSPFESAAGKSHDTFLGFSVRERCAVYHPIRRLKAERKRIITSCSSSESLVHEDTVTIAGRSVGKESLKVFGIAVCTVLLATCNKVLFKMALVPMNQYPFFLAQFTTFGYVLVYFSILYFRFRAGIVTKEMLNLPKGQFVAMGALEALGIATNMSAAAVLPAASIPVLLQTFLVWQLILSAVLLRKKYTKEQIVGCLLVVTGVILVVSSGGGAGSTLERGLLWPFVMMLSAFFSASASILKESAFRKANSQLKGGSVDIFVVNSFGSGFQALFVLLLLPFLSKTRGIPFGELVGYFKEGAACFVNAGSLVPGCQGAPLVPLLYVAANMSFNISALALMKSSSAIVSSLATTASVPLAIYAFTLPLPYLGIPPPMPPGLFYGSMILVVGLAAYNLAPKVPAKVD</sequence>
<evidence type="ECO:0000256" key="4">
    <source>
        <dbReference type="ARBA" id="ARBA00022692"/>
    </source>
</evidence>
<dbReference type="GO" id="GO:0016020">
    <property type="term" value="C:membrane"/>
    <property type="evidence" value="ECO:0007669"/>
    <property type="project" value="UniProtKB-SubCell"/>
</dbReference>
<evidence type="ECO:0000313" key="8">
    <source>
        <dbReference type="EMBL" id="BBN17621.1"/>
    </source>
</evidence>
<reference evidence="8" key="2">
    <citation type="journal article" date="2019" name="Curr. Biol.">
        <title>Chromatin organization in early land plants reveals an ancestral association between H3K27me3, transposons, and constitutive heterochromatin.</title>
        <authorList>
            <person name="Montgomery S.A."/>
            <person name="Tanizawa Y."/>
            <person name="Galik B."/>
            <person name="Wang N."/>
            <person name="Ito T."/>
            <person name="Mochizuki T."/>
            <person name="Akimcheva S."/>
            <person name="Bowman J."/>
            <person name="Cognat V."/>
            <person name="Drouard L."/>
            <person name="Ekker H."/>
            <person name="Houng S."/>
            <person name="Kohchi T."/>
            <person name="Lin S."/>
            <person name="Liu L.D."/>
            <person name="Nakamura Y."/>
            <person name="Valeeva L.R."/>
            <person name="Shakirov E.V."/>
            <person name="Shippen D.E."/>
            <person name="Wei W."/>
            <person name="Yagura M."/>
            <person name="Yamaoka S."/>
            <person name="Yamato K.T."/>
            <person name="Liu C."/>
            <person name="Berger F."/>
        </authorList>
    </citation>
    <scope>NUCLEOTIDE SEQUENCE [LARGE SCALE GENOMIC DNA]</scope>
    <source>
        <strain evidence="8">Tak-1</strain>
    </source>
</reference>
<evidence type="ECO:0000256" key="3">
    <source>
        <dbReference type="ARBA" id="ARBA00022448"/>
    </source>
</evidence>
<keyword evidence="5 7" id="KW-1133">Transmembrane helix</keyword>
<feature type="transmembrane region" description="Helical" evidence="7">
    <location>
        <begin position="220"/>
        <end position="239"/>
    </location>
</feature>
<dbReference type="Proteomes" id="UP000077202">
    <property type="component" value="Unassembled WGS sequence"/>
</dbReference>
<dbReference type="PANTHER" id="PTHR31326:SF1">
    <property type="entry name" value="PROTEIN CLT2, CHLOROPLASTIC"/>
    <property type="match status" value="1"/>
</dbReference>
<keyword evidence="10" id="KW-1185">Reference proteome</keyword>
<name>A0A176VJB9_MARPO</name>
<keyword evidence="6 7" id="KW-0472">Membrane</keyword>
<comment type="subcellular location">
    <subcellularLocation>
        <location evidence="1">Membrane</location>
        <topology evidence="1">Multi-pass membrane protein</topology>
    </subcellularLocation>
</comment>
<keyword evidence="3" id="KW-0813">Transport</keyword>
<feature type="transmembrane region" description="Helical" evidence="7">
    <location>
        <begin position="399"/>
        <end position="420"/>
    </location>
</feature>
<evidence type="ECO:0000313" key="11">
    <source>
        <dbReference type="Proteomes" id="UP001162541"/>
    </source>
</evidence>
<dbReference type="InterPro" id="IPR013936">
    <property type="entry name" value="CRT-like"/>
</dbReference>
<feature type="transmembrane region" description="Helical" evidence="7">
    <location>
        <begin position="125"/>
        <end position="143"/>
    </location>
</feature>
<feature type="transmembrane region" description="Helical" evidence="7">
    <location>
        <begin position="276"/>
        <end position="295"/>
    </location>
</feature>
<reference evidence="9 10" key="1">
    <citation type="submission" date="2016-03" db="EMBL/GenBank/DDBJ databases">
        <title>Mechanisms controlling the formation of the plant cell surface in tip-growing cells are functionally conserved among land plants.</title>
        <authorList>
            <person name="Honkanen S."/>
            <person name="Jones V.A."/>
            <person name="Morieri G."/>
            <person name="Champion C."/>
            <person name="Hetherington A.J."/>
            <person name="Kelly S."/>
            <person name="Saint-Marcoux D."/>
            <person name="Proust H."/>
            <person name="Prescott H."/>
            <person name="Dolan L."/>
        </authorList>
    </citation>
    <scope>NUCLEOTIDE SEQUENCE [LARGE SCALE GENOMIC DNA]</scope>
    <source>
        <strain evidence="10">cv. Tak-1 and cv. Tak-2</strain>
        <tissue evidence="9">Whole gametophyte</tissue>
    </source>
</reference>
<dbReference type="EMBL" id="LVLJ01003555">
    <property type="protein sequence ID" value="OAE21004.1"/>
    <property type="molecule type" value="Genomic_DNA"/>
</dbReference>
<dbReference type="Proteomes" id="UP001162541">
    <property type="component" value="Chromosome 7"/>
</dbReference>
<evidence type="ECO:0000256" key="7">
    <source>
        <dbReference type="SAM" id="Phobius"/>
    </source>
</evidence>
<evidence type="ECO:0008006" key="12">
    <source>
        <dbReference type="Google" id="ProtNLM"/>
    </source>
</evidence>
<accession>A0A176VJB9</accession>
<evidence type="ECO:0000256" key="6">
    <source>
        <dbReference type="ARBA" id="ARBA00023136"/>
    </source>
</evidence>
<feature type="transmembrane region" description="Helical" evidence="7">
    <location>
        <begin position="315"/>
        <end position="336"/>
    </location>
</feature>
<keyword evidence="4 7" id="KW-0812">Transmembrane</keyword>
<comment type="similarity">
    <text evidence="2">Belongs to the CRT-like transporter family.</text>
</comment>
<organism evidence="9 10">
    <name type="scientific">Marchantia polymorpha subsp. ruderalis</name>
    <dbReference type="NCBI Taxonomy" id="1480154"/>
    <lineage>
        <taxon>Eukaryota</taxon>
        <taxon>Viridiplantae</taxon>
        <taxon>Streptophyta</taxon>
        <taxon>Embryophyta</taxon>
        <taxon>Marchantiophyta</taxon>
        <taxon>Marchantiopsida</taxon>
        <taxon>Marchantiidae</taxon>
        <taxon>Marchantiales</taxon>
        <taxon>Marchantiaceae</taxon>
        <taxon>Marchantia</taxon>
    </lineage>
</organism>
<evidence type="ECO:0000256" key="5">
    <source>
        <dbReference type="ARBA" id="ARBA00022989"/>
    </source>
</evidence>
<gene>
    <name evidence="9" type="ORF">AXG93_2024s1170</name>
    <name evidence="8" type="ORF">Mp_7g15820</name>
</gene>
<feature type="transmembrane region" description="Helical" evidence="7">
    <location>
        <begin position="155"/>
        <end position="174"/>
    </location>
</feature>
<feature type="transmembrane region" description="Helical" evidence="7">
    <location>
        <begin position="251"/>
        <end position="270"/>
    </location>
</feature>